<dbReference type="InterPro" id="IPR001670">
    <property type="entry name" value="ADH_Fe/GldA"/>
</dbReference>
<dbReference type="SUPFAM" id="SSF56796">
    <property type="entry name" value="Dehydroquinate synthase-like"/>
    <property type="match status" value="1"/>
</dbReference>
<dbReference type="EMBL" id="VOGB01000004">
    <property type="protein sequence ID" value="MQM72465.1"/>
    <property type="molecule type" value="Genomic_DNA"/>
</dbReference>
<evidence type="ECO:0000259" key="4">
    <source>
        <dbReference type="Pfam" id="PF00465"/>
    </source>
</evidence>
<dbReference type="Gene3D" id="3.40.50.1970">
    <property type="match status" value="1"/>
</dbReference>
<dbReference type="PANTHER" id="PTHR11496">
    <property type="entry name" value="ALCOHOL DEHYDROGENASE"/>
    <property type="match status" value="1"/>
</dbReference>
<dbReference type="PANTHER" id="PTHR11496:SF102">
    <property type="entry name" value="ALCOHOL DEHYDROGENASE 4"/>
    <property type="match status" value="1"/>
</dbReference>
<accession>A0A6L5GQC8</accession>
<proteinExistence type="inferred from homology"/>
<dbReference type="Gene3D" id="1.20.1090.10">
    <property type="entry name" value="Dehydroquinate synthase-like - alpha domain"/>
    <property type="match status" value="1"/>
</dbReference>
<organism evidence="6 7">
    <name type="scientific">Candidatus Pseudoramibacter fermentans</name>
    <dbReference type="NCBI Taxonomy" id="2594427"/>
    <lineage>
        <taxon>Bacteria</taxon>
        <taxon>Bacillati</taxon>
        <taxon>Bacillota</taxon>
        <taxon>Clostridia</taxon>
        <taxon>Eubacteriales</taxon>
        <taxon>Eubacteriaceae</taxon>
        <taxon>Pseudoramibacter</taxon>
    </lineage>
</organism>
<keyword evidence="2" id="KW-0560">Oxidoreductase</keyword>
<evidence type="ECO:0000313" key="7">
    <source>
        <dbReference type="Proteomes" id="UP000473648"/>
    </source>
</evidence>
<dbReference type="InterPro" id="IPR039697">
    <property type="entry name" value="Alcohol_dehydrogenase_Fe"/>
</dbReference>
<dbReference type="GO" id="GO:0046872">
    <property type="term" value="F:metal ion binding"/>
    <property type="evidence" value="ECO:0007669"/>
    <property type="project" value="InterPro"/>
</dbReference>
<dbReference type="AlphaFoldDB" id="A0A6L5GQC8"/>
<reference evidence="6" key="1">
    <citation type="journal article" date="2020" name="Appl. Environ. Microbiol.">
        <title>Medium-Chain Fatty Acid Synthesis by 'Candidatus Weimeria bifida' gen. nov., sp. nov., and 'Candidatus Pseudoramibacter fermentans' sp. nov.</title>
        <authorList>
            <person name="Scarborough M.J."/>
            <person name="Myers K.S."/>
            <person name="Donohue T.J."/>
            <person name="Noguera D.R."/>
        </authorList>
    </citation>
    <scope>NUCLEOTIDE SEQUENCE</scope>
    <source>
        <strain evidence="6">EUB1.1</strain>
    </source>
</reference>
<protein>
    <submittedName>
        <fullName evidence="6">Iron-containing alcohol dehydrogenase</fullName>
    </submittedName>
</protein>
<keyword evidence="3" id="KW-0520">NAD</keyword>
<comment type="similarity">
    <text evidence="1">Belongs to the iron-containing alcohol dehydrogenase family.</text>
</comment>
<evidence type="ECO:0000256" key="2">
    <source>
        <dbReference type="ARBA" id="ARBA00023002"/>
    </source>
</evidence>
<feature type="domain" description="Alcohol dehydrogenase iron-type/glycerol dehydrogenase GldA" evidence="4">
    <location>
        <begin position="15"/>
        <end position="173"/>
    </location>
</feature>
<dbReference type="CDD" id="cd08180">
    <property type="entry name" value="PDD"/>
    <property type="match status" value="1"/>
</dbReference>
<feature type="domain" description="Fe-containing alcohol dehydrogenase-like C-terminal" evidence="5">
    <location>
        <begin position="184"/>
        <end position="379"/>
    </location>
</feature>
<name>A0A6L5GQC8_9FIRM</name>
<comment type="caution">
    <text evidence="6">The sequence shown here is derived from an EMBL/GenBank/DDBJ whole genome shotgun (WGS) entry which is preliminary data.</text>
</comment>
<sequence length="387" mass="41852">MSKMNTVRGFQVKPQIWYGIGSLKKLADFHFNKVCIVTDEGMVKFGLLDMVTDVLDEAGVTYHIFDDVKPNPTSDIVEKGVAHMLTQRPQALIALGGGSSIDTAKGIIYYTNNFKQIFLDPQLVQNPHFIAIPTTAGTGSEVTDYAVITDVDTGTKIPLSESMMMPDTAILDPTLIESVPAGATAATGMDVLTHAIEAYVSTGNNPFSRCYSSKATELVCKSLKACYDDGHDLESKASMQIASTMAGIAFNSAGLGMAHAIAHTIGAQYHLPHGLACAIALPYVIAYNGIDERAEYLYGRLLHALGIHKDEGRTASATFVRMIVKLMKSMDLPLCLDESRSDTSDYDEVRSTLIKKAMADATLKTNPVQPSEEDMGKILDLVCHGVF</sequence>
<dbReference type="InterPro" id="IPR056798">
    <property type="entry name" value="ADH_Fe_C"/>
</dbReference>
<dbReference type="InterPro" id="IPR018211">
    <property type="entry name" value="ADH_Fe_CS"/>
</dbReference>
<dbReference type="Pfam" id="PF00465">
    <property type="entry name" value="Fe-ADH"/>
    <property type="match status" value="1"/>
</dbReference>
<dbReference type="PROSITE" id="PS00913">
    <property type="entry name" value="ADH_IRON_1"/>
    <property type="match status" value="1"/>
</dbReference>
<dbReference type="Proteomes" id="UP000473648">
    <property type="component" value="Unassembled WGS sequence"/>
</dbReference>
<dbReference type="GO" id="GO:0004022">
    <property type="term" value="F:alcohol dehydrogenase (NAD+) activity"/>
    <property type="evidence" value="ECO:0007669"/>
    <property type="project" value="UniProtKB-ARBA"/>
</dbReference>
<evidence type="ECO:0000259" key="5">
    <source>
        <dbReference type="Pfam" id="PF25137"/>
    </source>
</evidence>
<evidence type="ECO:0000313" key="6">
    <source>
        <dbReference type="EMBL" id="MQM72465.1"/>
    </source>
</evidence>
<gene>
    <name evidence="6" type="ORF">FRC53_03360</name>
</gene>
<dbReference type="FunFam" id="3.40.50.1970:FF:000003">
    <property type="entry name" value="Alcohol dehydrogenase, iron-containing"/>
    <property type="match status" value="1"/>
</dbReference>
<evidence type="ECO:0000256" key="3">
    <source>
        <dbReference type="ARBA" id="ARBA00023027"/>
    </source>
</evidence>
<evidence type="ECO:0000256" key="1">
    <source>
        <dbReference type="ARBA" id="ARBA00007358"/>
    </source>
</evidence>
<dbReference type="Pfam" id="PF25137">
    <property type="entry name" value="ADH_Fe_C"/>
    <property type="match status" value="1"/>
</dbReference>
<dbReference type="PROSITE" id="PS00060">
    <property type="entry name" value="ADH_IRON_2"/>
    <property type="match status" value="1"/>
</dbReference>
<keyword evidence="7" id="KW-1185">Reference proteome</keyword>
<dbReference type="FunFam" id="1.20.1090.10:FF:000001">
    <property type="entry name" value="Aldehyde-alcohol dehydrogenase"/>
    <property type="match status" value="1"/>
</dbReference>